<reference evidence="3 4" key="1">
    <citation type="submission" date="2019-09" db="EMBL/GenBank/DDBJ databases">
        <title>Serinicoccus pratensis sp. nov., isolated from meadow soil.</title>
        <authorList>
            <person name="Zhang W."/>
        </authorList>
    </citation>
    <scope>NUCLEOTIDE SEQUENCE [LARGE SCALE GENOMIC DNA]</scope>
    <source>
        <strain evidence="3 4">W204</strain>
    </source>
</reference>
<gene>
    <name evidence="3" type="ORF">FY030_07130</name>
</gene>
<keyword evidence="2" id="KW-0812">Transmembrane</keyword>
<dbReference type="KEGG" id="serw:FY030_07130"/>
<feature type="transmembrane region" description="Helical" evidence="2">
    <location>
        <begin position="29"/>
        <end position="51"/>
    </location>
</feature>
<evidence type="ECO:0000256" key="1">
    <source>
        <dbReference type="SAM" id="MobiDB-lite"/>
    </source>
</evidence>
<keyword evidence="4" id="KW-1185">Reference proteome</keyword>
<feature type="transmembrane region" description="Helical" evidence="2">
    <location>
        <begin position="58"/>
        <end position="75"/>
    </location>
</feature>
<name>A0A5J6V3Q8_9MICO</name>
<evidence type="ECO:0000313" key="4">
    <source>
        <dbReference type="Proteomes" id="UP000326546"/>
    </source>
</evidence>
<dbReference type="AlphaFoldDB" id="A0A5J6V3Q8"/>
<organism evidence="3 4">
    <name type="scientific">Ornithinimicrobium pratense</name>
    <dbReference type="NCBI Taxonomy" id="2593973"/>
    <lineage>
        <taxon>Bacteria</taxon>
        <taxon>Bacillati</taxon>
        <taxon>Actinomycetota</taxon>
        <taxon>Actinomycetes</taxon>
        <taxon>Micrococcales</taxon>
        <taxon>Ornithinimicrobiaceae</taxon>
        <taxon>Ornithinimicrobium</taxon>
    </lineage>
</organism>
<protein>
    <submittedName>
        <fullName evidence="3">Uncharacterized protein</fullName>
    </submittedName>
</protein>
<accession>A0A5J6V3Q8</accession>
<feature type="compositionally biased region" description="Pro residues" evidence="1">
    <location>
        <begin position="132"/>
        <end position="146"/>
    </location>
</feature>
<dbReference type="Proteomes" id="UP000326546">
    <property type="component" value="Chromosome"/>
</dbReference>
<dbReference type="EMBL" id="CP044427">
    <property type="protein sequence ID" value="QFG68519.1"/>
    <property type="molecule type" value="Genomic_DNA"/>
</dbReference>
<feature type="region of interest" description="Disordered" evidence="1">
    <location>
        <begin position="126"/>
        <end position="160"/>
    </location>
</feature>
<sequence length="160" mass="17651">MANLDGTDIVHGERLLAQRSVGWKLVCSAWVLMVGVGFVFFSVLGWIWGAMLSRSRTMWHFTLMWGVLYGFAAYAMERLNDGTDLGVVIFLVIWMGSIAHAAYLSRGVLRARAVALAKDQGWRATAAQTAAPVPPPPPQPQMPTIPLPDGVRSQREDLRD</sequence>
<keyword evidence="2" id="KW-1133">Transmembrane helix</keyword>
<evidence type="ECO:0000313" key="3">
    <source>
        <dbReference type="EMBL" id="QFG68519.1"/>
    </source>
</evidence>
<evidence type="ECO:0000256" key="2">
    <source>
        <dbReference type="SAM" id="Phobius"/>
    </source>
</evidence>
<keyword evidence="2" id="KW-0472">Membrane</keyword>
<feature type="transmembrane region" description="Helical" evidence="2">
    <location>
        <begin position="87"/>
        <end position="104"/>
    </location>
</feature>
<dbReference type="OrthoDB" id="9950185at2"/>
<proteinExistence type="predicted"/>
<dbReference type="RefSeq" id="WP_158060907.1">
    <property type="nucleotide sequence ID" value="NZ_CP044427.1"/>
</dbReference>